<evidence type="ECO:0000256" key="8">
    <source>
        <dbReference type="ARBA" id="ARBA00023163"/>
    </source>
</evidence>
<dbReference type="EMBL" id="JBAMMX010000027">
    <property type="protein sequence ID" value="KAK6913488.1"/>
    <property type="molecule type" value="Genomic_DNA"/>
</dbReference>
<keyword evidence="9" id="KW-0539">Nucleus</keyword>
<evidence type="ECO:0000256" key="9">
    <source>
        <dbReference type="ARBA" id="ARBA00023242"/>
    </source>
</evidence>
<comment type="subcellular location">
    <subcellularLocation>
        <location evidence="2">Cytoplasm</location>
    </subcellularLocation>
    <subcellularLocation>
        <location evidence="1">Nucleus</location>
    </subcellularLocation>
</comment>
<dbReference type="AlphaFoldDB" id="A0AAN8YXS7"/>
<dbReference type="GO" id="GO:0006355">
    <property type="term" value="P:regulation of DNA-templated transcription"/>
    <property type="evidence" value="ECO:0007669"/>
    <property type="project" value="InterPro"/>
</dbReference>
<name>A0AAN8YXS7_9MAGN</name>
<sequence>MASFSTSSAYTEIMAGPNLQSKCCHQVNSLLRESESGVHRKLCEVGIRIPVSSQKQRFEFRYGEKVEELVTLGDWICPKCQGICNCSLCRKKNGQQPTGILVRTAKTAGSSSVTEMLETSGSENVDFAKVEKDGVAPSSKNGEVVLNGNVGGKHNGAGTSGSSKKKVEHEEFQLPHAAALTSVAGVEMPSEDVGHALQFLEFCSTFGKVFGEKEDPRSVLHDLFYGHGHSSAVEFQIKLLFPLSLPPNAWLDAVRECVLESQYIWKDLPIDSLERIDGYLGRINEYDELDSSEKIRVLTFLCDEALGSQKLRKWIIQQHHLFVEEKLKARREKFLAEEDELSECCNQILRLFPWFNVYLVIQGVNCGILMELQDKITEPSPFDTVRDILTEADDMELLEARSMAPQSLRT</sequence>
<evidence type="ECO:0000256" key="6">
    <source>
        <dbReference type="ARBA" id="ARBA00022843"/>
    </source>
</evidence>
<accession>A0AAN8YXS7</accession>
<evidence type="ECO:0000313" key="12">
    <source>
        <dbReference type="Proteomes" id="UP001370490"/>
    </source>
</evidence>
<keyword evidence="11" id="KW-0862">Zinc</keyword>
<protein>
    <submittedName>
        <fullName evidence="11">Zinc-finger domain of monoamine-oxidase A repressor R1</fullName>
    </submittedName>
</protein>
<dbReference type="Proteomes" id="UP001370490">
    <property type="component" value="Unassembled WGS sequence"/>
</dbReference>
<evidence type="ECO:0000256" key="1">
    <source>
        <dbReference type="ARBA" id="ARBA00004123"/>
    </source>
</evidence>
<reference evidence="11 12" key="1">
    <citation type="submission" date="2023-12" db="EMBL/GenBank/DDBJ databases">
        <title>A high-quality genome assembly for Dillenia turbinata (Dilleniales).</title>
        <authorList>
            <person name="Chanderbali A."/>
        </authorList>
    </citation>
    <scope>NUCLEOTIDE SEQUENCE [LARGE SCALE GENOMIC DNA]</scope>
    <source>
        <strain evidence="11">LSX21</strain>
        <tissue evidence="11">Leaf</tissue>
    </source>
</reference>
<dbReference type="Pfam" id="PF10497">
    <property type="entry name" value="zf-4CXXC_R1"/>
    <property type="match status" value="1"/>
</dbReference>
<keyword evidence="6" id="KW-0832">Ubl conjugation</keyword>
<keyword evidence="5" id="KW-0597">Phosphoprotein</keyword>
<keyword evidence="4" id="KW-1017">Isopeptide bond</keyword>
<keyword evidence="8" id="KW-0804">Transcription</keyword>
<evidence type="ECO:0000256" key="5">
    <source>
        <dbReference type="ARBA" id="ARBA00022553"/>
    </source>
</evidence>
<keyword evidence="7" id="KW-0805">Transcription regulation</keyword>
<evidence type="ECO:0000313" key="11">
    <source>
        <dbReference type="EMBL" id="KAK6913488.1"/>
    </source>
</evidence>
<keyword evidence="11" id="KW-0479">Metal-binding</keyword>
<feature type="domain" description="Zinc-finger" evidence="10">
    <location>
        <begin position="20"/>
        <end position="117"/>
    </location>
</feature>
<evidence type="ECO:0000256" key="7">
    <source>
        <dbReference type="ARBA" id="ARBA00023015"/>
    </source>
</evidence>
<keyword evidence="3" id="KW-0963">Cytoplasm</keyword>
<dbReference type="GO" id="GO:0005737">
    <property type="term" value="C:cytoplasm"/>
    <property type="evidence" value="ECO:0007669"/>
    <property type="project" value="UniProtKB-SubCell"/>
</dbReference>
<evidence type="ECO:0000256" key="2">
    <source>
        <dbReference type="ARBA" id="ARBA00004496"/>
    </source>
</evidence>
<dbReference type="PANTHER" id="PTHR31169:SF8">
    <property type="entry name" value="ZINC-FINGER DOMAIN OF MONOAMINE-OXIDASE A REPRESSOR R1 PROTEIN"/>
    <property type="match status" value="1"/>
</dbReference>
<keyword evidence="11" id="KW-0863">Zinc-finger</keyword>
<evidence type="ECO:0000256" key="4">
    <source>
        <dbReference type="ARBA" id="ARBA00022499"/>
    </source>
</evidence>
<dbReference type="InterPro" id="IPR018866">
    <property type="entry name" value="Znf-4CXXC_R1"/>
</dbReference>
<keyword evidence="12" id="KW-1185">Reference proteome</keyword>
<dbReference type="InterPro" id="IPR040221">
    <property type="entry name" value="CDCA7/CDA7L"/>
</dbReference>
<comment type="caution">
    <text evidence="11">The sequence shown here is derived from an EMBL/GenBank/DDBJ whole genome shotgun (WGS) entry which is preliminary data.</text>
</comment>
<gene>
    <name evidence="11" type="ORF">RJ641_023089</name>
</gene>
<dbReference type="GO" id="GO:0005634">
    <property type="term" value="C:nucleus"/>
    <property type="evidence" value="ECO:0007669"/>
    <property type="project" value="UniProtKB-SubCell"/>
</dbReference>
<evidence type="ECO:0000256" key="3">
    <source>
        <dbReference type="ARBA" id="ARBA00022490"/>
    </source>
</evidence>
<dbReference type="GO" id="GO:0008270">
    <property type="term" value="F:zinc ion binding"/>
    <property type="evidence" value="ECO:0007669"/>
    <property type="project" value="UniProtKB-KW"/>
</dbReference>
<evidence type="ECO:0000259" key="10">
    <source>
        <dbReference type="Pfam" id="PF10497"/>
    </source>
</evidence>
<organism evidence="11 12">
    <name type="scientific">Dillenia turbinata</name>
    <dbReference type="NCBI Taxonomy" id="194707"/>
    <lineage>
        <taxon>Eukaryota</taxon>
        <taxon>Viridiplantae</taxon>
        <taxon>Streptophyta</taxon>
        <taxon>Embryophyta</taxon>
        <taxon>Tracheophyta</taxon>
        <taxon>Spermatophyta</taxon>
        <taxon>Magnoliopsida</taxon>
        <taxon>eudicotyledons</taxon>
        <taxon>Gunneridae</taxon>
        <taxon>Pentapetalae</taxon>
        <taxon>Dilleniales</taxon>
        <taxon>Dilleniaceae</taxon>
        <taxon>Dillenia</taxon>
    </lineage>
</organism>
<proteinExistence type="predicted"/>
<dbReference type="PANTHER" id="PTHR31169">
    <property type="entry name" value="OS05G0300700 PROTEIN"/>
    <property type="match status" value="1"/>
</dbReference>